<reference evidence="1" key="1">
    <citation type="submission" date="2021-04" db="EMBL/GenBank/DDBJ databases">
        <title>Genomics, taxonomy and metabolism of representatives of sulfur bacteria of the genus Thiothrix: Thiothrix fructosivorans QT, Thiothrix unzii A1T and three new species, Thiothrix subterranea sp. nov., Thiothrix litoralis sp. nov. and 'Candidatus Thiothrix anitrata' sp. nov.</title>
        <authorList>
            <person name="Ravin N.V."/>
            <person name="Smolyakov D."/>
            <person name="Rudenko T.S."/>
            <person name="Mardanov A.V."/>
            <person name="Beletsky A.V."/>
            <person name="Markov N.D."/>
            <person name="Fomenkov A.I."/>
            <person name="Roberts R.J."/>
            <person name="Karnachuk O.V."/>
            <person name="Novikov A."/>
            <person name="Grabovich M.Y."/>
        </authorList>
    </citation>
    <scope>NUCLEOTIDE SEQUENCE</scope>
    <source>
        <strain evidence="1">A1</strain>
    </source>
</reference>
<organism evidence="1 2">
    <name type="scientific">Thiothrix unzii</name>
    <dbReference type="NCBI Taxonomy" id="111769"/>
    <lineage>
        <taxon>Bacteria</taxon>
        <taxon>Pseudomonadati</taxon>
        <taxon>Pseudomonadota</taxon>
        <taxon>Gammaproteobacteria</taxon>
        <taxon>Thiotrichales</taxon>
        <taxon>Thiotrichaceae</taxon>
        <taxon>Thiothrix</taxon>
    </lineage>
</organism>
<dbReference type="Proteomes" id="UP000672009">
    <property type="component" value="Chromosome"/>
</dbReference>
<evidence type="ECO:0000313" key="2">
    <source>
        <dbReference type="Proteomes" id="UP000672009"/>
    </source>
</evidence>
<dbReference type="KEGG" id="tun:J9260_15655"/>
<sequence>MNADNAVSGKVNYSETAAARYLGVSKRTIRDLPIPRLEILRDDTPNKDGYVRKRRFIRYEKANLDKFKEDHVTTPVGWCVSS</sequence>
<name>A0A975IGR2_9GAMM</name>
<proteinExistence type="predicted"/>
<dbReference type="RefSeq" id="WP_210218649.1">
    <property type="nucleotide sequence ID" value="NZ_CP072793.1"/>
</dbReference>
<evidence type="ECO:0000313" key="1">
    <source>
        <dbReference type="EMBL" id="QTR53122.1"/>
    </source>
</evidence>
<protein>
    <submittedName>
        <fullName evidence="1">Uncharacterized protein</fullName>
    </submittedName>
</protein>
<dbReference type="EMBL" id="CP072793">
    <property type="protein sequence ID" value="QTR53122.1"/>
    <property type="molecule type" value="Genomic_DNA"/>
</dbReference>
<accession>A0A975IGR2</accession>
<gene>
    <name evidence="1" type="ORF">J9260_15655</name>
</gene>
<dbReference type="AlphaFoldDB" id="A0A975IGR2"/>
<keyword evidence="2" id="KW-1185">Reference proteome</keyword>